<keyword evidence="3 5" id="KW-1133">Transmembrane helix</keyword>
<feature type="transmembrane region" description="Helical" evidence="5">
    <location>
        <begin position="309"/>
        <end position="337"/>
    </location>
</feature>
<dbReference type="Pfam" id="PF00902">
    <property type="entry name" value="TatC"/>
    <property type="match status" value="1"/>
</dbReference>
<proteinExistence type="inferred from homology"/>
<comment type="function">
    <text evidence="5">Part of the twin-arginine translocation (Tat) system that transports large folded proteins containing a characteristic twin-arginine motif in their signal peptide across membranes.</text>
</comment>
<dbReference type="GO" id="GO:0009977">
    <property type="term" value="F:proton motive force dependent protein transmembrane transporter activity"/>
    <property type="evidence" value="ECO:0007669"/>
    <property type="project" value="TreeGrafter"/>
</dbReference>
<evidence type="ECO:0000256" key="2">
    <source>
        <dbReference type="ARBA" id="ARBA00022692"/>
    </source>
</evidence>
<dbReference type="OrthoDB" id="9777044at2"/>
<keyword evidence="7" id="KW-1185">Reference proteome</keyword>
<organism evidence="6 7">
    <name type="scientific">Stratiformator vulcanicus</name>
    <dbReference type="NCBI Taxonomy" id="2527980"/>
    <lineage>
        <taxon>Bacteria</taxon>
        <taxon>Pseudomonadati</taxon>
        <taxon>Planctomycetota</taxon>
        <taxon>Planctomycetia</taxon>
        <taxon>Planctomycetales</taxon>
        <taxon>Planctomycetaceae</taxon>
        <taxon>Stratiformator</taxon>
    </lineage>
</organism>
<feature type="transmembrane region" description="Helical" evidence="5">
    <location>
        <begin position="225"/>
        <end position="248"/>
    </location>
</feature>
<reference evidence="6 7" key="1">
    <citation type="submission" date="2019-02" db="EMBL/GenBank/DDBJ databases">
        <title>Deep-cultivation of Planctomycetes and their phenomic and genomic characterization uncovers novel biology.</title>
        <authorList>
            <person name="Wiegand S."/>
            <person name="Jogler M."/>
            <person name="Boedeker C."/>
            <person name="Pinto D."/>
            <person name="Vollmers J."/>
            <person name="Rivas-Marin E."/>
            <person name="Kohn T."/>
            <person name="Peeters S.H."/>
            <person name="Heuer A."/>
            <person name="Rast P."/>
            <person name="Oberbeckmann S."/>
            <person name="Bunk B."/>
            <person name="Jeske O."/>
            <person name="Meyerdierks A."/>
            <person name="Storesund J.E."/>
            <person name="Kallscheuer N."/>
            <person name="Luecker S."/>
            <person name="Lage O.M."/>
            <person name="Pohl T."/>
            <person name="Merkel B.J."/>
            <person name="Hornburger P."/>
            <person name="Mueller R.-W."/>
            <person name="Bruemmer F."/>
            <person name="Labrenz M."/>
            <person name="Spormann A.M."/>
            <person name="Op den Camp H."/>
            <person name="Overmann J."/>
            <person name="Amann R."/>
            <person name="Jetten M.S.M."/>
            <person name="Mascher T."/>
            <person name="Medema M.H."/>
            <person name="Devos D.P."/>
            <person name="Kaster A.-K."/>
            <person name="Ovreas L."/>
            <person name="Rohde M."/>
            <person name="Galperin M.Y."/>
            <person name="Jogler C."/>
        </authorList>
    </citation>
    <scope>NUCLEOTIDE SEQUENCE [LARGE SCALE GENOMIC DNA]</scope>
    <source>
        <strain evidence="6 7">Pan189</strain>
    </source>
</reference>
<dbReference type="GO" id="GO:0033281">
    <property type="term" value="C:TAT protein transport complex"/>
    <property type="evidence" value="ECO:0007669"/>
    <property type="project" value="UniProtKB-UniRule"/>
</dbReference>
<evidence type="ECO:0000256" key="5">
    <source>
        <dbReference type="HAMAP-Rule" id="MF_00902"/>
    </source>
</evidence>
<dbReference type="EMBL" id="CP036268">
    <property type="protein sequence ID" value="QDT39438.1"/>
    <property type="molecule type" value="Genomic_DNA"/>
</dbReference>
<keyword evidence="5" id="KW-0813">Transport</keyword>
<evidence type="ECO:0000313" key="7">
    <source>
        <dbReference type="Proteomes" id="UP000317318"/>
    </source>
</evidence>
<dbReference type="GO" id="GO:0065002">
    <property type="term" value="P:intracellular protein transmembrane transport"/>
    <property type="evidence" value="ECO:0007669"/>
    <property type="project" value="TreeGrafter"/>
</dbReference>
<feature type="transmembrane region" description="Helical" evidence="5">
    <location>
        <begin position="268"/>
        <end position="289"/>
    </location>
</feature>
<keyword evidence="5" id="KW-0653">Protein transport</keyword>
<dbReference type="Proteomes" id="UP000317318">
    <property type="component" value="Chromosome"/>
</dbReference>
<feature type="transmembrane region" description="Helical" evidence="5">
    <location>
        <begin position="27"/>
        <end position="49"/>
    </location>
</feature>
<dbReference type="GO" id="GO:0043953">
    <property type="term" value="P:protein transport by the Tat complex"/>
    <property type="evidence" value="ECO:0007669"/>
    <property type="project" value="UniProtKB-UniRule"/>
</dbReference>
<evidence type="ECO:0000256" key="4">
    <source>
        <dbReference type="ARBA" id="ARBA00023136"/>
    </source>
</evidence>
<dbReference type="PANTHER" id="PTHR30371:SF0">
    <property type="entry name" value="SEC-INDEPENDENT PROTEIN TRANSLOCASE PROTEIN TATC, CHLOROPLASTIC-RELATED"/>
    <property type="match status" value="1"/>
</dbReference>
<keyword evidence="2 5" id="KW-0812">Transmembrane</keyword>
<comment type="caution">
    <text evidence="5">Lacks conserved residue(s) required for the propagation of feature annotation.</text>
</comment>
<sequence length="362" mass="40880">MSTPNQDLFEETTMTFGEHLEELRIRLWMSVIGIVLGVVIALIFGEYIIQFVSSPINAALAEYGIESQSQLEGFSFSDFRSDVADWWAGKPREPVEAPKPTPSMFAKPDDVVVTIERREFAEMLHEMYPEQIPPPAKAVVAGESKEPTVELVLSSSRFADLKPAEPQRPVTFNVQEAFLTYLKVALVAGLVLASPWVCYQMWLFVAAGLYPHERKYVQTYLPFSIALFLIGAMFCFYAVFPFVLDFLLGFNERLGLTPQIRMSEWISFALMLPVMFGLSFQLPLVMLVIERLGIVDVEEYSKRRRMAILVIAVISMFMTPADPMSMLLMMLPLVGLYELGIWMCRLQPEAKNPFGTDADAPA</sequence>
<protein>
    <recommendedName>
        <fullName evidence="5">Sec-independent protein translocase protein TatC</fullName>
    </recommendedName>
</protein>
<comment type="similarity">
    <text evidence="5">Belongs to the TatC family.</text>
</comment>
<feature type="transmembrane region" description="Helical" evidence="5">
    <location>
        <begin position="184"/>
        <end position="205"/>
    </location>
</feature>
<keyword evidence="5" id="KW-0811">Translocation</keyword>
<dbReference type="RefSeq" id="WP_145365574.1">
    <property type="nucleotide sequence ID" value="NZ_CP036268.1"/>
</dbReference>
<keyword evidence="5" id="KW-1003">Cell membrane</keyword>
<dbReference type="PANTHER" id="PTHR30371">
    <property type="entry name" value="SEC-INDEPENDENT PROTEIN TRANSLOCASE PROTEIN TATC"/>
    <property type="match status" value="1"/>
</dbReference>
<accession>A0A517R6D2</accession>
<evidence type="ECO:0000256" key="1">
    <source>
        <dbReference type="ARBA" id="ARBA00004141"/>
    </source>
</evidence>
<dbReference type="NCBIfam" id="TIGR00945">
    <property type="entry name" value="tatC"/>
    <property type="match status" value="1"/>
</dbReference>
<comment type="subcellular location">
    <subcellularLocation>
        <location evidence="5">Cell membrane</location>
        <topology evidence="5">Multi-pass membrane protein</topology>
    </subcellularLocation>
    <subcellularLocation>
        <location evidence="1">Membrane</location>
        <topology evidence="1">Multi-pass membrane protein</topology>
    </subcellularLocation>
</comment>
<dbReference type="AlphaFoldDB" id="A0A517R6D2"/>
<dbReference type="KEGG" id="svp:Pan189_38450"/>
<keyword evidence="4 5" id="KW-0472">Membrane</keyword>
<evidence type="ECO:0000313" key="6">
    <source>
        <dbReference type="EMBL" id="QDT39438.1"/>
    </source>
</evidence>
<comment type="subunit">
    <text evidence="5">Forms a complex with TatA.</text>
</comment>
<gene>
    <name evidence="6" type="primary">tatC2</name>
    <name evidence="5" type="synonym">tatC</name>
    <name evidence="6" type="ORF">Pan189_38450</name>
</gene>
<evidence type="ECO:0000256" key="3">
    <source>
        <dbReference type="ARBA" id="ARBA00022989"/>
    </source>
</evidence>
<dbReference type="InterPro" id="IPR002033">
    <property type="entry name" value="TatC"/>
</dbReference>
<dbReference type="HAMAP" id="MF_00902">
    <property type="entry name" value="TatC"/>
    <property type="match status" value="1"/>
</dbReference>
<name>A0A517R6D2_9PLAN</name>